<dbReference type="EC" id="3.2.1.21" evidence="4"/>
<feature type="domain" description="Fibronectin type III-like" evidence="12">
    <location>
        <begin position="759"/>
        <end position="827"/>
    </location>
</feature>
<dbReference type="InParanoid" id="A0A2J6SLG3"/>
<dbReference type="InterPro" id="IPR036962">
    <property type="entry name" value="Glyco_hydro_3_N_sf"/>
</dbReference>
<organism evidence="13 14">
    <name type="scientific">Hyaloscypha bicolor E</name>
    <dbReference type="NCBI Taxonomy" id="1095630"/>
    <lineage>
        <taxon>Eukaryota</taxon>
        <taxon>Fungi</taxon>
        <taxon>Dikarya</taxon>
        <taxon>Ascomycota</taxon>
        <taxon>Pezizomycotina</taxon>
        <taxon>Leotiomycetes</taxon>
        <taxon>Helotiales</taxon>
        <taxon>Hyaloscyphaceae</taxon>
        <taxon>Hyaloscypha</taxon>
        <taxon>Hyaloscypha bicolor</taxon>
    </lineage>
</organism>
<dbReference type="PRINTS" id="PR00133">
    <property type="entry name" value="GLHYDRLASE3"/>
</dbReference>
<dbReference type="Pfam" id="PF14310">
    <property type="entry name" value="Fn3-like"/>
    <property type="match status" value="1"/>
</dbReference>
<dbReference type="GO" id="GO:0008422">
    <property type="term" value="F:beta-glucosidase activity"/>
    <property type="evidence" value="ECO:0007669"/>
    <property type="project" value="UniProtKB-EC"/>
</dbReference>
<dbReference type="PANTHER" id="PTHR42715:SF29">
    <property type="entry name" value="BETA-GLUCOSIDASE A-RELATED"/>
    <property type="match status" value="1"/>
</dbReference>
<dbReference type="Pfam" id="PF00933">
    <property type="entry name" value="Glyco_hydro_3"/>
    <property type="match status" value="1"/>
</dbReference>
<dbReference type="InterPro" id="IPR026891">
    <property type="entry name" value="Fn3-like"/>
</dbReference>
<keyword evidence="7" id="KW-0119">Carbohydrate metabolism</keyword>
<keyword evidence="14" id="KW-1185">Reference proteome</keyword>
<dbReference type="PANTHER" id="PTHR42715">
    <property type="entry name" value="BETA-GLUCOSIDASE"/>
    <property type="match status" value="1"/>
</dbReference>
<dbReference type="AlphaFoldDB" id="A0A2J6SLG3"/>
<dbReference type="InterPro" id="IPR050288">
    <property type="entry name" value="Cellulose_deg_GH3"/>
</dbReference>
<dbReference type="InterPro" id="IPR036881">
    <property type="entry name" value="Glyco_hydro_3_C_sf"/>
</dbReference>
<dbReference type="InterPro" id="IPR013783">
    <property type="entry name" value="Ig-like_fold"/>
</dbReference>
<dbReference type="OrthoDB" id="416222at2759"/>
<keyword evidence="11" id="KW-0732">Signal</keyword>
<reference evidence="13 14" key="1">
    <citation type="submission" date="2016-04" db="EMBL/GenBank/DDBJ databases">
        <title>A degradative enzymes factory behind the ericoid mycorrhizal symbiosis.</title>
        <authorList>
            <consortium name="DOE Joint Genome Institute"/>
            <person name="Martino E."/>
            <person name="Morin E."/>
            <person name="Grelet G."/>
            <person name="Kuo A."/>
            <person name="Kohler A."/>
            <person name="Daghino S."/>
            <person name="Barry K."/>
            <person name="Choi C."/>
            <person name="Cichocki N."/>
            <person name="Clum A."/>
            <person name="Copeland A."/>
            <person name="Hainaut M."/>
            <person name="Haridas S."/>
            <person name="Labutti K."/>
            <person name="Lindquist E."/>
            <person name="Lipzen A."/>
            <person name="Khouja H.-R."/>
            <person name="Murat C."/>
            <person name="Ohm R."/>
            <person name="Olson A."/>
            <person name="Spatafora J."/>
            <person name="Veneault-Fourrey C."/>
            <person name="Henrissat B."/>
            <person name="Grigoriev I."/>
            <person name="Martin F."/>
            <person name="Perotto S."/>
        </authorList>
    </citation>
    <scope>NUCLEOTIDE SEQUENCE [LARGE SCALE GENOMIC DNA]</scope>
    <source>
        <strain evidence="13 14">E</strain>
    </source>
</reference>
<dbReference type="FunFam" id="3.20.20.300:FF:000002">
    <property type="entry name" value="Probable beta-glucosidase"/>
    <property type="match status" value="1"/>
</dbReference>
<accession>A0A2J6SLG3</accession>
<protein>
    <recommendedName>
        <fullName evidence="4">beta-glucosidase</fullName>
        <ecNumber evidence="4">3.2.1.21</ecNumber>
    </recommendedName>
</protein>
<name>A0A2J6SLG3_9HELO</name>
<evidence type="ECO:0000256" key="4">
    <source>
        <dbReference type="ARBA" id="ARBA00012744"/>
    </source>
</evidence>
<evidence type="ECO:0000256" key="6">
    <source>
        <dbReference type="ARBA" id="ARBA00023180"/>
    </source>
</evidence>
<keyword evidence="8" id="KW-0326">Glycosidase</keyword>
<dbReference type="GeneID" id="36594190"/>
<dbReference type="STRING" id="1095630.A0A2J6SLG3"/>
<dbReference type="FunFam" id="3.40.50.1700:FF:000003">
    <property type="entry name" value="Probable beta-glucosidase"/>
    <property type="match status" value="1"/>
</dbReference>
<comment type="pathway">
    <text evidence="2">Glycan metabolism; cellulose degradation.</text>
</comment>
<dbReference type="Gene3D" id="3.40.50.1700">
    <property type="entry name" value="Glycoside hydrolase family 3 C-terminal domain"/>
    <property type="match status" value="1"/>
</dbReference>
<dbReference type="Pfam" id="PF01915">
    <property type="entry name" value="Glyco_hydro_3_C"/>
    <property type="match status" value="1"/>
</dbReference>
<keyword evidence="9" id="KW-0624">Polysaccharide degradation</keyword>
<feature type="signal peptide" evidence="11">
    <location>
        <begin position="1"/>
        <end position="18"/>
    </location>
</feature>
<comment type="similarity">
    <text evidence="3">Belongs to the glycosyl hydrolase 3 family.</text>
</comment>
<dbReference type="Proteomes" id="UP000235371">
    <property type="component" value="Unassembled WGS sequence"/>
</dbReference>
<dbReference type="InterPro" id="IPR002772">
    <property type="entry name" value="Glyco_hydro_3_C"/>
</dbReference>
<dbReference type="InterPro" id="IPR017853">
    <property type="entry name" value="GH"/>
</dbReference>
<evidence type="ECO:0000313" key="13">
    <source>
        <dbReference type="EMBL" id="PMD51612.1"/>
    </source>
</evidence>
<dbReference type="Gene3D" id="3.20.20.300">
    <property type="entry name" value="Glycoside hydrolase, family 3, N-terminal domain"/>
    <property type="match status" value="1"/>
</dbReference>
<evidence type="ECO:0000256" key="2">
    <source>
        <dbReference type="ARBA" id="ARBA00004987"/>
    </source>
</evidence>
<dbReference type="InterPro" id="IPR001764">
    <property type="entry name" value="Glyco_hydro_3_N"/>
</dbReference>
<feature type="region of interest" description="Disordered" evidence="10">
    <location>
        <begin position="709"/>
        <end position="734"/>
    </location>
</feature>
<evidence type="ECO:0000256" key="9">
    <source>
        <dbReference type="ARBA" id="ARBA00023326"/>
    </source>
</evidence>
<evidence type="ECO:0000256" key="11">
    <source>
        <dbReference type="SAM" id="SignalP"/>
    </source>
</evidence>
<dbReference type="GO" id="GO:0009251">
    <property type="term" value="P:glucan catabolic process"/>
    <property type="evidence" value="ECO:0007669"/>
    <property type="project" value="TreeGrafter"/>
</dbReference>
<dbReference type="SMART" id="SM01217">
    <property type="entry name" value="Fn3_like"/>
    <property type="match status" value="1"/>
</dbReference>
<dbReference type="SUPFAM" id="SSF51445">
    <property type="entry name" value="(Trans)glycosidases"/>
    <property type="match status" value="1"/>
</dbReference>
<evidence type="ECO:0000256" key="8">
    <source>
        <dbReference type="ARBA" id="ARBA00023295"/>
    </source>
</evidence>
<feature type="chain" id="PRO_5014344890" description="beta-glucosidase" evidence="11">
    <location>
        <begin position="19"/>
        <end position="837"/>
    </location>
</feature>
<sequence length="837" mass="89891">MLWSSIATVAALTAIVNGQYESSPPYYPAPWMRGGNGWADAYEKAQAFVSKLTLLEKVNLTTGVGWEGGPCVGNTGTIPRLNFPGICLQDSPLGVRDTDFNSAFPAGVNVAATWSTRLFKSRGNAMGMEHRGKGIDVQLGPVAGPLGRAPEGGRNWEGFSPDPVLTGVAMAETIQGIQDAGVIACAKHYIMNEQEANRQSTDTVEFAYSANLDDKTLHELYMWPFADAVRAGAGAIMCSYNQINNSYGCQNSYTLNYLLKNELDFQGFVTSDWWAQHTGVASALAGLDMTMAGDQNLNSGDTFWGSNLTAAVLNGTIPQWRLDDMVVRIMSAYYKVGRDTASVPTNFNSWSLETNGYRFPEANESFQQINWHVNVQDDHAKLIREIGGASTVLLKNTKKTLPLSKPKSVAVIGYDAHDNPGGPNSCSDRGCDNGTLAMGWGSGTANFPYLIAPNTALKAQAAHDGSKYTNVSNNYDFAAVAKAVTGAEVAIVFANADSGEGFITVDGNEGDRKNLTLWGGGDALIAYVASIHPNVVVVLHTVGPVIVEAIKQHPNVTAILWAGLPGQETGNAITDVLYGNVNPQAKSVFTWGKTREDFGTDVTYEFPSDPPQLNFPEGVFIDYRHFDAAGIEPSYEFGFGLSYTTYSYSNLKITKQNPGPYEPTTGMTSAAPTFGTIDYNPAHAEFPPGFHAVPQYVYPYISGPVPTGLPQNWPAGSRDGSPQPKVPAGGSGGGNRQLWDVMYTVSATVTNTGSVKGTEIAQLYISLGGPTDPKIVLRGFDDLILSPGESGTFSYDITRRDISNWDTVSQNWVISNYPKKVYVGASSRNLPLSGVLA</sequence>
<dbReference type="EMBL" id="KZ613912">
    <property type="protein sequence ID" value="PMD51612.1"/>
    <property type="molecule type" value="Genomic_DNA"/>
</dbReference>
<dbReference type="SUPFAM" id="SSF52279">
    <property type="entry name" value="Beta-D-glucan exohydrolase, C-terminal domain"/>
    <property type="match status" value="1"/>
</dbReference>
<evidence type="ECO:0000256" key="7">
    <source>
        <dbReference type="ARBA" id="ARBA00023277"/>
    </source>
</evidence>
<evidence type="ECO:0000259" key="12">
    <source>
        <dbReference type="SMART" id="SM01217"/>
    </source>
</evidence>
<evidence type="ECO:0000256" key="10">
    <source>
        <dbReference type="SAM" id="MobiDB-lite"/>
    </source>
</evidence>
<dbReference type="Gene3D" id="2.60.40.10">
    <property type="entry name" value="Immunoglobulins"/>
    <property type="match status" value="1"/>
</dbReference>
<proteinExistence type="inferred from homology"/>
<gene>
    <name evidence="13" type="ORF">K444DRAFT_656788</name>
</gene>
<comment type="catalytic activity">
    <reaction evidence="1">
        <text>Hydrolysis of terminal, non-reducing beta-D-glucosyl residues with release of beta-D-glucose.</text>
        <dbReference type="EC" id="3.2.1.21"/>
    </reaction>
</comment>
<dbReference type="RefSeq" id="XP_024728516.1">
    <property type="nucleotide sequence ID" value="XM_024886113.1"/>
</dbReference>
<keyword evidence="5 13" id="KW-0378">Hydrolase</keyword>
<evidence type="ECO:0000256" key="3">
    <source>
        <dbReference type="ARBA" id="ARBA00005336"/>
    </source>
</evidence>
<keyword evidence="6" id="KW-0325">Glycoprotein</keyword>
<evidence type="ECO:0000313" key="14">
    <source>
        <dbReference type="Proteomes" id="UP000235371"/>
    </source>
</evidence>
<evidence type="ECO:0000256" key="1">
    <source>
        <dbReference type="ARBA" id="ARBA00000448"/>
    </source>
</evidence>
<evidence type="ECO:0000256" key="5">
    <source>
        <dbReference type="ARBA" id="ARBA00022801"/>
    </source>
</evidence>